<sequence>MIVQYQKIKNEHPDKLILFRMGDFYETFFEDAYTASKILNITLTSRDKSDEHPVPLAGFPYHALDNYLDKLIKAGIKVAICEQMEDPKQAKGLVKREVVEIITPGTVLDHNLLGGTANNFLSAIYYEDENRKIGLASLDLSTGEFIFTELSKNELANELLKLKPSEIIVNGSDSEAFIKNLNLEYEPTITIFDNWQFRPSEAANVLKKHFQVHSLEAFGALGKNMGVTAAGAALAYIQSLTSDPLSHISSLRFYSLDNFMLLDEITRRNLELTHSLRYNDRHGSLLYVLDQTQTPMGSRLLQNWLLHPLLDKEQIIKRQDLIKAFLNNTAYLKDVRTILHNIGDISRLVSKLGALRINPRELLALNSYLLTVADLKKKLIAFNHPLLDNFIPALEGFEEIIEIISKAIRPQPPITITEGGIFNQGYNPDLDELLEIIHDGKSWIARLEEDERNKTGISNLKVGYNKVFGYYIEVTSSQKSKVPDYYIPKQTLVNSERYISPRLKEFEAKVLSSEEKVKNLEYELFKQLRQQLAGYLDKLQSLSETIALIDVQSCLAWLAWQNGYCCPEFTEQRTLKIVEGRHPVIEKLLTDTDFIPNDTELDYPQTTIAIITGPNMAGKSTYLRQVGLLVIMAQMGSFVPAKQLQMPIFDRVFTRVGASDNLAQGQSTFLVEMIETANILNTATPDSLILLDEIGRGTSTFDGLSLAWAIIEYIEKYKHSLTLFATHYHELTELESIYPDIRNYNIAVREYNEQIIFLRKIERGGADQSYGIQVARLAGIPERVIRRAKEILKNLEEHEISPQGLASSLRKKLQETSPQMELFEVLAEKADELDHIINEIKDLDLDSLTPIQAWQKLKELQDKL</sequence>
<gene>
    <name evidence="1" type="primary">mutS</name>
    <name evidence="1" type="ORF">E0946_02360</name>
</gene>
<dbReference type="EMBL" id="SMOG01000003">
    <property type="protein sequence ID" value="TDF73879.1"/>
    <property type="molecule type" value="Genomic_DNA"/>
</dbReference>
<evidence type="ECO:0000313" key="2">
    <source>
        <dbReference type="Proteomes" id="UP000294588"/>
    </source>
</evidence>
<accession>A0AC61QK93</accession>
<evidence type="ECO:0000313" key="1">
    <source>
        <dbReference type="EMBL" id="TDF73879.1"/>
    </source>
</evidence>
<keyword evidence="2" id="KW-1185">Reference proteome</keyword>
<protein>
    <submittedName>
        <fullName evidence="1">DNA mismatch repair protein MutS</fullName>
    </submittedName>
</protein>
<reference evidence="1" key="1">
    <citation type="submission" date="2019-03" db="EMBL/GenBank/DDBJ databases">
        <title>Candidatus Syntrophosphaera thermopropionivorans: a novel player in syntrophic propionate oxidation during anaerobic digestion.</title>
        <authorList>
            <person name="Dyksma S."/>
        </authorList>
    </citation>
    <scope>NUCLEOTIDE SEQUENCE</scope>
    <source>
        <strain evidence="1">W5</strain>
    </source>
</reference>
<dbReference type="Proteomes" id="UP000294588">
    <property type="component" value="Unassembled WGS sequence"/>
</dbReference>
<proteinExistence type="predicted"/>
<name>A0AC61QK93_9BACT</name>
<comment type="caution">
    <text evidence="1">The sequence shown here is derived from an EMBL/GenBank/DDBJ whole genome shotgun (WGS) entry which is preliminary data.</text>
</comment>
<organism evidence="1 2">
    <name type="scientific">Candidatus Syntrophosphaera thermopropionivorans</name>
    <dbReference type="NCBI Taxonomy" id="2593015"/>
    <lineage>
        <taxon>Bacteria</taxon>
        <taxon>Pseudomonadati</taxon>
        <taxon>Candidatus Cloacimonadota</taxon>
        <taxon>Candidatus Cloacimonadia</taxon>
        <taxon>Candidatus Cloacimonadales</taxon>
        <taxon>Candidatus Cloacimonadaceae</taxon>
        <taxon>Candidatus Syntrophosphaera</taxon>
    </lineage>
</organism>